<comment type="caution">
    <text evidence="4">The sequence shown here is derived from an EMBL/GenBank/DDBJ whole genome shotgun (WGS) entry which is preliminary data.</text>
</comment>
<dbReference type="GO" id="GO:0046983">
    <property type="term" value="F:protein dimerization activity"/>
    <property type="evidence" value="ECO:0007669"/>
    <property type="project" value="InterPro"/>
</dbReference>
<dbReference type="InterPro" id="IPR050518">
    <property type="entry name" value="Rpo3/RPB3_RNA_Pol_subunit"/>
</dbReference>
<gene>
    <name evidence="4" type="ORF">MENT_LOCUS50915</name>
</gene>
<evidence type="ECO:0000259" key="3">
    <source>
        <dbReference type="SMART" id="SM00662"/>
    </source>
</evidence>
<dbReference type="SMART" id="SM00662">
    <property type="entry name" value="RPOLD"/>
    <property type="match status" value="1"/>
</dbReference>
<feature type="domain" description="DNA-directed RNA polymerase RpoA/D/Rpb3-type" evidence="3">
    <location>
        <begin position="3"/>
        <end position="206"/>
    </location>
</feature>
<protein>
    <recommendedName>
        <fullName evidence="3">DNA-directed RNA polymerase RpoA/D/Rpb3-type domain-containing protein</fullName>
    </recommendedName>
</protein>
<evidence type="ECO:0000256" key="2">
    <source>
        <dbReference type="ARBA" id="ARBA00023163"/>
    </source>
</evidence>
<dbReference type="InterPro" id="IPR011262">
    <property type="entry name" value="DNA-dir_RNA_pol_insert"/>
</dbReference>
<dbReference type="InterPro" id="IPR011263">
    <property type="entry name" value="DNA-dir_RNA_pol_RpoA/D/Rpb3"/>
</dbReference>
<dbReference type="GO" id="GO:0003899">
    <property type="term" value="F:DNA-directed RNA polymerase activity"/>
    <property type="evidence" value="ECO:0007669"/>
    <property type="project" value="InterPro"/>
</dbReference>
<dbReference type="GO" id="GO:0006366">
    <property type="term" value="P:transcription by RNA polymerase II"/>
    <property type="evidence" value="ECO:0007669"/>
    <property type="project" value="TreeGrafter"/>
</dbReference>
<reference evidence="4 5" key="1">
    <citation type="submission" date="2020-08" db="EMBL/GenBank/DDBJ databases">
        <authorList>
            <person name="Koutsovoulos G."/>
            <person name="Danchin GJ E."/>
        </authorList>
    </citation>
    <scope>NUCLEOTIDE SEQUENCE [LARGE SCALE GENOMIC DNA]</scope>
</reference>
<dbReference type="AlphaFoldDB" id="A0A6V7XEJ1"/>
<dbReference type="Gene3D" id="3.30.1360.10">
    <property type="entry name" value="RNA polymerase, RBP11-like subunit"/>
    <property type="match status" value="1"/>
</dbReference>
<evidence type="ECO:0000313" key="5">
    <source>
        <dbReference type="Proteomes" id="UP000580250"/>
    </source>
</evidence>
<dbReference type="OrthoDB" id="270173at2759"/>
<dbReference type="InterPro" id="IPR036603">
    <property type="entry name" value="RBP11-like"/>
</dbReference>
<dbReference type="EMBL" id="CAJEWN010001458">
    <property type="protein sequence ID" value="CAD2197651.1"/>
    <property type="molecule type" value="Genomic_DNA"/>
</dbReference>
<keyword evidence="2" id="KW-0804">Transcription</keyword>
<dbReference type="PANTHER" id="PTHR11800:SF2">
    <property type="entry name" value="DNA-DIRECTED RNA POLYMERASE II SUBUNIT RPB3"/>
    <property type="match status" value="1"/>
</dbReference>
<name>A0A6V7XEJ1_MELEN</name>
<organism evidence="4 5">
    <name type="scientific">Meloidogyne enterolobii</name>
    <name type="common">Root-knot nematode worm</name>
    <name type="synonym">Meloidogyne mayaguensis</name>
    <dbReference type="NCBI Taxonomy" id="390850"/>
    <lineage>
        <taxon>Eukaryota</taxon>
        <taxon>Metazoa</taxon>
        <taxon>Ecdysozoa</taxon>
        <taxon>Nematoda</taxon>
        <taxon>Chromadorea</taxon>
        <taxon>Rhabditida</taxon>
        <taxon>Tylenchina</taxon>
        <taxon>Tylenchomorpha</taxon>
        <taxon>Tylenchoidea</taxon>
        <taxon>Meloidogynidae</taxon>
        <taxon>Meloidogyninae</taxon>
        <taxon>Meloidogyne</taxon>
    </lineage>
</organism>
<sequence length="255" mass="28730">MGMIPLTSDGLVDRMHSLYKSLFGNCSDCTCSEFCSNCSIQFELNVRCDEDTTRAVTSDDLESNNIEVVPACGSYANRDTLEMDGISDEILIVKLRKGQAISMRCFAKKGFGKEHAKWNLCSSVAFEYDPVNALRHTVLAKPEEWPKSEFSELLNEDDQREAPYRPMDKPRKFWISVESAGALKAENIILSGIQALKKKLVDLQQQLKAMLLNSIEEKRLNFDVPINLLSVDVVSLPSLLLVEGLLLRPRLRRGR</sequence>
<proteinExistence type="predicted"/>
<evidence type="ECO:0000313" key="4">
    <source>
        <dbReference type="EMBL" id="CAD2197651.1"/>
    </source>
</evidence>
<dbReference type="Gene3D" id="2.170.120.12">
    <property type="entry name" value="DNA-directed RNA polymerase, insert domain"/>
    <property type="match status" value="1"/>
</dbReference>
<keyword evidence="1" id="KW-0240">DNA-directed RNA polymerase</keyword>
<dbReference type="SUPFAM" id="SSF56553">
    <property type="entry name" value="Insert subdomain of RNA polymerase alpha subunit"/>
    <property type="match status" value="1"/>
</dbReference>
<accession>A0A6V7XEJ1</accession>
<dbReference type="InterPro" id="IPR036643">
    <property type="entry name" value="RNApol_insert_sf"/>
</dbReference>
<evidence type="ECO:0000256" key="1">
    <source>
        <dbReference type="ARBA" id="ARBA00022478"/>
    </source>
</evidence>
<dbReference type="PANTHER" id="PTHR11800">
    <property type="entry name" value="DNA-DIRECTED RNA POLYMERASE"/>
    <property type="match status" value="1"/>
</dbReference>
<dbReference type="Proteomes" id="UP000580250">
    <property type="component" value="Unassembled WGS sequence"/>
</dbReference>
<dbReference type="SUPFAM" id="SSF55257">
    <property type="entry name" value="RBP11-like subunits of RNA polymerase"/>
    <property type="match status" value="1"/>
</dbReference>
<dbReference type="Pfam" id="PF01193">
    <property type="entry name" value="RNA_pol_L"/>
    <property type="match status" value="1"/>
</dbReference>
<dbReference type="GO" id="GO:0005665">
    <property type="term" value="C:RNA polymerase II, core complex"/>
    <property type="evidence" value="ECO:0007669"/>
    <property type="project" value="TreeGrafter"/>
</dbReference>
<dbReference type="Pfam" id="PF01000">
    <property type="entry name" value="RNA_pol_A_bac"/>
    <property type="match status" value="1"/>
</dbReference>